<dbReference type="GO" id="GO:0032126">
    <property type="term" value="C:eisosome"/>
    <property type="evidence" value="ECO:0007669"/>
    <property type="project" value="TreeGrafter"/>
</dbReference>
<comment type="caution">
    <text evidence="7">The sequence shown here is derived from an EMBL/GenBank/DDBJ whole genome shotgun (WGS) entry which is preliminary data.</text>
</comment>
<accession>A0A0F4GB32</accession>
<dbReference type="InterPro" id="IPR008253">
    <property type="entry name" value="Marvel"/>
</dbReference>
<feature type="transmembrane region" description="Helical" evidence="5">
    <location>
        <begin position="71"/>
        <end position="94"/>
    </location>
</feature>
<dbReference type="EMBL" id="LAFY01004136">
    <property type="protein sequence ID" value="KJX94549.1"/>
    <property type="molecule type" value="Genomic_DNA"/>
</dbReference>
<sequence>MANIINLALRGFQFFCTLIVMALVGNMIAMGADPAVVNYTMFCAVIAMLALIFLIPATIKEEWSIMPAIPFALDAIIVLFWFCAAVALAARLGAHSCSNNDYLRSNSVIRGASQRGSACREGQAATAFLWFGWAAFVGSLVFTGLGLKGGFPARGGIRRGPAMSQV</sequence>
<evidence type="ECO:0000256" key="4">
    <source>
        <dbReference type="ARBA" id="ARBA00023136"/>
    </source>
</evidence>
<organism evidence="7 8">
    <name type="scientific">Zymoseptoria brevis</name>
    <dbReference type="NCBI Taxonomy" id="1047168"/>
    <lineage>
        <taxon>Eukaryota</taxon>
        <taxon>Fungi</taxon>
        <taxon>Dikarya</taxon>
        <taxon>Ascomycota</taxon>
        <taxon>Pezizomycotina</taxon>
        <taxon>Dothideomycetes</taxon>
        <taxon>Dothideomycetidae</taxon>
        <taxon>Mycosphaerellales</taxon>
        <taxon>Mycosphaerellaceae</taxon>
        <taxon>Zymoseptoria</taxon>
    </lineage>
</organism>
<reference evidence="7 8" key="1">
    <citation type="submission" date="2015-03" db="EMBL/GenBank/DDBJ databases">
        <title>RNA-seq based gene annotation and comparative genomics of four Zymoseptoria species reveal species-specific pathogenicity related genes and transposable element activity.</title>
        <authorList>
            <person name="Grandaubert J."/>
            <person name="Bhattacharyya A."/>
            <person name="Stukenbrock E.H."/>
        </authorList>
    </citation>
    <scope>NUCLEOTIDE SEQUENCE [LARGE SCALE GENOMIC DNA]</scope>
    <source>
        <strain evidence="7 8">Zb18110</strain>
    </source>
</reference>
<dbReference type="GO" id="GO:0070941">
    <property type="term" value="P:eisosome assembly"/>
    <property type="evidence" value="ECO:0007669"/>
    <property type="project" value="TreeGrafter"/>
</dbReference>
<dbReference type="AlphaFoldDB" id="A0A0F4GB32"/>
<evidence type="ECO:0000259" key="6">
    <source>
        <dbReference type="Pfam" id="PF01284"/>
    </source>
</evidence>
<evidence type="ECO:0000256" key="5">
    <source>
        <dbReference type="SAM" id="Phobius"/>
    </source>
</evidence>
<comment type="subcellular location">
    <subcellularLocation>
        <location evidence="1">Membrane</location>
        <topology evidence="1">Multi-pass membrane protein</topology>
    </subcellularLocation>
</comment>
<proteinExistence type="predicted"/>
<dbReference type="GO" id="GO:0005886">
    <property type="term" value="C:plasma membrane"/>
    <property type="evidence" value="ECO:0007669"/>
    <property type="project" value="TreeGrafter"/>
</dbReference>
<feature type="transmembrane region" description="Helical" evidence="5">
    <location>
        <begin position="36"/>
        <end position="59"/>
    </location>
</feature>
<name>A0A0F4GB32_9PEZI</name>
<keyword evidence="3 5" id="KW-1133">Transmembrane helix</keyword>
<evidence type="ECO:0000256" key="1">
    <source>
        <dbReference type="ARBA" id="ARBA00004141"/>
    </source>
</evidence>
<dbReference type="OrthoDB" id="5423111at2759"/>
<evidence type="ECO:0000256" key="3">
    <source>
        <dbReference type="ARBA" id="ARBA00022989"/>
    </source>
</evidence>
<evidence type="ECO:0000313" key="7">
    <source>
        <dbReference type="EMBL" id="KJX94549.1"/>
    </source>
</evidence>
<dbReference type="STRING" id="1047168.A0A0F4GB32"/>
<dbReference type="GO" id="GO:0072659">
    <property type="term" value="P:protein localization to plasma membrane"/>
    <property type="evidence" value="ECO:0007669"/>
    <property type="project" value="TreeGrafter"/>
</dbReference>
<dbReference type="PANTHER" id="PTHR28165:SF1">
    <property type="entry name" value="NON-CLASSICAL EXPORT PROTEIN 2-RELATED"/>
    <property type="match status" value="1"/>
</dbReference>
<feature type="transmembrane region" description="Helical" evidence="5">
    <location>
        <begin position="130"/>
        <end position="151"/>
    </location>
</feature>
<keyword evidence="8" id="KW-1185">Reference proteome</keyword>
<dbReference type="Proteomes" id="UP000033647">
    <property type="component" value="Unassembled WGS sequence"/>
</dbReference>
<keyword evidence="2 5" id="KW-0812">Transmembrane</keyword>
<keyword evidence="4 5" id="KW-0472">Membrane</keyword>
<evidence type="ECO:0000256" key="2">
    <source>
        <dbReference type="ARBA" id="ARBA00022692"/>
    </source>
</evidence>
<feature type="domain" description="MARVEL" evidence="6">
    <location>
        <begin position="6"/>
        <end position="142"/>
    </location>
</feature>
<feature type="transmembrane region" description="Helical" evidence="5">
    <location>
        <begin position="12"/>
        <end position="30"/>
    </location>
</feature>
<dbReference type="Pfam" id="PF01284">
    <property type="entry name" value="MARVEL"/>
    <property type="match status" value="1"/>
</dbReference>
<dbReference type="PANTHER" id="PTHR28165">
    <property type="entry name" value="NON-CLASSICAL EXPORT PROTEIN 2-RELATED"/>
    <property type="match status" value="1"/>
</dbReference>
<protein>
    <submittedName>
        <fullName evidence="7">Non-classical export protein Nce102</fullName>
    </submittedName>
</protein>
<evidence type="ECO:0000313" key="8">
    <source>
        <dbReference type="Proteomes" id="UP000033647"/>
    </source>
</evidence>
<dbReference type="InterPro" id="IPR052649">
    <property type="entry name" value="NCE102-like"/>
</dbReference>
<gene>
    <name evidence="7" type="ORF">TI39_contig4177g00004</name>
</gene>